<dbReference type="Proteomes" id="UP000276133">
    <property type="component" value="Unassembled WGS sequence"/>
</dbReference>
<proteinExistence type="predicted"/>
<sequence>MKNSEIKRSSRIKLSEYVNFISWCIQGIASTKKSFYHHAKRVYSNTEFNLCNFINQSDKIFLIYRIREEKNHKQKIAKKSFYFELLIFYQFTFIYKIQNLVTNVFYAGRLELLKLEEEIFNLRRQINHAKLKLATDIK</sequence>
<accession>A0A3M7P6I4</accession>
<name>A0A3M7P6I4_BRAPC</name>
<feature type="non-terminal residue" evidence="1">
    <location>
        <position position="138"/>
    </location>
</feature>
<dbReference type="EMBL" id="REGN01012874">
    <property type="protein sequence ID" value="RMZ94675.1"/>
    <property type="molecule type" value="Genomic_DNA"/>
</dbReference>
<gene>
    <name evidence="1" type="ORF">BpHYR1_038148</name>
</gene>
<evidence type="ECO:0000313" key="1">
    <source>
        <dbReference type="EMBL" id="RMZ94675.1"/>
    </source>
</evidence>
<reference evidence="1 2" key="1">
    <citation type="journal article" date="2018" name="Sci. Rep.">
        <title>Genomic signatures of local adaptation to the degree of environmental predictability in rotifers.</title>
        <authorList>
            <person name="Franch-Gras L."/>
            <person name="Hahn C."/>
            <person name="Garcia-Roger E.M."/>
            <person name="Carmona M.J."/>
            <person name="Serra M."/>
            <person name="Gomez A."/>
        </authorList>
    </citation>
    <scope>NUCLEOTIDE SEQUENCE [LARGE SCALE GENOMIC DNA]</scope>
    <source>
        <strain evidence="1">HYR1</strain>
    </source>
</reference>
<protein>
    <submittedName>
        <fullName evidence="1">Uncharacterized protein</fullName>
    </submittedName>
</protein>
<keyword evidence="2" id="KW-1185">Reference proteome</keyword>
<dbReference type="AlphaFoldDB" id="A0A3M7P6I4"/>
<organism evidence="1 2">
    <name type="scientific">Brachionus plicatilis</name>
    <name type="common">Marine rotifer</name>
    <name type="synonym">Brachionus muelleri</name>
    <dbReference type="NCBI Taxonomy" id="10195"/>
    <lineage>
        <taxon>Eukaryota</taxon>
        <taxon>Metazoa</taxon>
        <taxon>Spiralia</taxon>
        <taxon>Gnathifera</taxon>
        <taxon>Rotifera</taxon>
        <taxon>Eurotatoria</taxon>
        <taxon>Monogononta</taxon>
        <taxon>Pseudotrocha</taxon>
        <taxon>Ploima</taxon>
        <taxon>Brachionidae</taxon>
        <taxon>Brachionus</taxon>
    </lineage>
</organism>
<evidence type="ECO:0000313" key="2">
    <source>
        <dbReference type="Proteomes" id="UP000276133"/>
    </source>
</evidence>
<comment type="caution">
    <text evidence="1">The sequence shown here is derived from an EMBL/GenBank/DDBJ whole genome shotgun (WGS) entry which is preliminary data.</text>
</comment>